<name>A0A1H4C3U7_XYLRU</name>
<gene>
    <name evidence="3" type="ORF">SAMN05216462_1755</name>
</gene>
<dbReference type="PROSITE" id="PS50110">
    <property type="entry name" value="RESPONSE_REGULATORY"/>
    <property type="match status" value="1"/>
</dbReference>
<dbReference type="SUPFAM" id="SSF52172">
    <property type="entry name" value="CheY-like"/>
    <property type="match status" value="1"/>
</dbReference>
<feature type="domain" description="Response regulatory" evidence="2">
    <location>
        <begin position="2"/>
        <end position="113"/>
    </location>
</feature>
<evidence type="ECO:0000256" key="1">
    <source>
        <dbReference type="PROSITE-ProRule" id="PRU00169"/>
    </source>
</evidence>
<dbReference type="Gene3D" id="3.40.50.2300">
    <property type="match status" value="1"/>
</dbReference>
<dbReference type="GO" id="GO:0000160">
    <property type="term" value="P:phosphorelay signal transduction system"/>
    <property type="evidence" value="ECO:0007669"/>
    <property type="project" value="InterPro"/>
</dbReference>
<reference evidence="3 4" key="1">
    <citation type="submission" date="2016-10" db="EMBL/GenBank/DDBJ databases">
        <authorList>
            <person name="de Groot N.N."/>
        </authorList>
    </citation>
    <scope>NUCLEOTIDE SEQUENCE [LARGE SCALE GENOMIC DNA]</scope>
    <source>
        <strain evidence="3 4">D31d</strain>
    </source>
</reference>
<accession>A0A1H4C3U7</accession>
<keyword evidence="1" id="KW-0597">Phosphoprotein</keyword>
<evidence type="ECO:0000313" key="4">
    <source>
        <dbReference type="Proteomes" id="UP000182257"/>
    </source>
</evidence>
<feature type="modified residue" description="4-aspartylphosphate" evidence="1">
    <location>
        <position position="53"/>
    </location>
</feature>
<dbReference type="OrthoDB" id="1100290at2"/>
<dbReference type="InterPro" id="IPR001789">
    <property type="entry name" value="Sig_transdc_resp-reg_receiver"/>
</dbReference>
<dbReference type="InterPro" id="IPR011006">
    <property type="entry name" value="CheY-like_superfamily"/>
</dbReference>
<dbReference type="Proteomes" id="UP000182257">
    <property type="component" value="Unassembled WGS sequence"/>
</dbReference>
<protein>
    <submittedName>
        <fullName evidence="3">Response regulator receiver domain-containing protein</fullName>
    </submittedName>
</protein>
<sequence length="149" mass="17043">MKILLVEDDEHKTNDIITYIESMNKMIDVSTARSVESGVQAAVDDQYDLILLDMTIPNFDITEKSDGGKSYKNGGEIIVKELLDEEVEFRCAVITQYETFNNETIDQISARIGKLCGENYLGYVKYSTNTESWRQGLKEYIEYVENLTD</sequence>
<organism evidence="3 4">
    <name type="scientific">Xylanibacter ruminicola</name>
    <name type="common">Prevotella ruminicola</name>
    <dbReference type="NCBI Taxonomy" id="839"/>
    <lineage>
        <taxon>Bacteria</taxon>
        <taxon>Pseudomonadati</taxon>
        <taxon>Bacteroidota</taxon>
        <taxon>Bacteroidia</taxon>
        <taxon>Bacteroidales</taxon>
        <taxon>Prevotellaceae</taxon>
        <taxon>Xylanibacter</taxon>
    </lineage>
</organism>
<dbReference type="EMBL" id="FNRF01000003">
    <property type="protein sequence ID" value="SEA55038.1"/>
    <property type="molecule type" value="Genomic_DNA"/>
</dbReference>
<evidence type="ECO:0000313" key="3">
    <source>
        <dbReference type="EMBL" id="SEA55038.1"/>
    </source>
</evidence>
<dbReference type="AlphaFoldDB" id="A0A1H4C3U7"/>
<evidence type="ECO:0000259" key="2">
    <source>
        <dbReference type="PROSITE" id="PS50110"/>
    </source>
</evidence>
<proteinExistence type="predicted"/>